<dbReference type="InterPro" id="IPR051785">
    <property type="entry name" value="MMCE/EMCE_epimerase"/>
</dbReference>
<dbReference type="PANTHER" id="PTHR43048">
    <property type="entry name" value="METHYLMALONYL-COA EPIMERASE"/>
    <property type="match status" value="1"/>
</dbReference>
<dbReference type="CDD" id="cd06587">
    <property type="entry name" value="VOC"/>
    <property type="match status" value="2"/>
</dbReference>
<keyword evidence="4" id="KW-1185">Reference proteome</keyword>
<dbReference type="AlphaFoldDB" id="A0AAE3DR51"/>
<dbReference type="SUPFAM" id="SSF54593">
    <property type="entry name" value="Glyoxalase/Bleomycin resistance protein/Dihydroxybiphenyl dioxygenase"/>
    <property type="match status" value="2"/>
</dbReference>
<dbReference type="InterPro" id="IPR037523">
    <property type="entry name" value="VOC_core"/>
</dbReference>
<dbReference type="Proteomes" id="UP001197875">
    <property type="component" value="Unassembled WGS sequence"/>
</dbReference>
<dbReference type="PROSITE" id="PS51819">
    <property type="entry name" value="VOC"/>
    <property type="match status" value="2"/>
</dbReference>
<evidence type="ECO:0000313" key="3">
    <source>
        <dbReference type="EMBL" id="MCC2189127.1"/>
    </source>
</evidence>
<dbReference type="InterPro" id="IPR029068">
    <property type="entry name" value="Glyas_Bleomycin-R_OHBP_Dase"/>
</dbReference>
<protein>
    <submittedName>
        <fullName evidence="3">VOC family protein</fullName>
    </submittedName>
</protein>
<name>A0AAE3DR51_9FIRM</name>
<comment type="caution">
    <text evidence="3">The sequence shown here is derived from an EMBL/GenBank/DDBJ whole genome shotgun (WGS) entry which is preliminary data.</text>
</comment>
<dbReference type="Pfam" id="PF13669">
    <property type="entry name" value="Glyoxalase_4"/>
    <property type="match status" value="1"/>
</dbReference>
<evidence type="ECO:0000259" key="2">
    <source>
        <dbReference type="PROSITE" id="PS51819"/>
    </source>
</evidence>
<dbReference type="EMBL" id="JAJEPR010000005">
    <property type="protein sequence ID" value="MCC2189127.1"/>
    <property type="molecule type" value="Genomic_DNA"/>
</dbReference>
<dbReference type="InterPro" id="IPR004360">
    <property type="entry name" value="Glyas_Fos-R_dOase_dom"/>
</dbReference>
<keyword evidence="1" id="KW-0479">Metal-binding</keyword>
<evidence type="ECO:0000313" key="4">
    <source>
        <dbReference type="Proteomes" id="UP001197875"/>
    </source>
</evidence>
<proteinExistence type="predicted"/>
<dbReference type="Pfam" id="PF00903">
    <property type="entry name" value="Glyoxalase"/>
    <property type="match status" value="1"/>
</dbReference>
<reference evidence="3 4" key="1">
    <citation type="submission" date="2021-10" db="EMBL/GenBank/DDBJ databases">
        <title>Anaerobic single-cell dispensing facilitates the cultivation of human gut bacteria.</title>
        <authorList>
            <person name="Afrizal A."/>
        </authorList>
    </citation>
    <scope>NUCLEOTIDE SEQUENCE [LARGE SCALE GENOMIC DNA]</scope>
    <source>
        <strain evidence="3 4">CLA-AA-H277</strain>
    </source>
</reference>
<evidence type="ECO:0000256" key="1">
    <source>
        <dbReference type="ARBA" id="ARBA00022723"/>
    </source>
</evidence>
<dbReference type="Gene3D" id="3.10.180.10">
    <property type="entry name" value="2,3-Dihydroxybiphenyl 1,2-Dioxygenase, domain 1"/>
    <property type="match status" value="2"/>
</dbReference>
<accession>A0AAE3DR51</accession>
<dbReference type="PANTHER" id="PTHR43048:SF3">
    <property type="entry name" value="METHYLMALONYL-COA EPIMERASE, MITOCHONDRIAL"/>
    <property type="match status" value="1"/>
</dbReference>
<sequence length="283" mass="32001">MSLENEIIGVDHLGILTGDLKRDVAWYEEKLGFEKIQQRIVVMNGRTEIALLKKENLVLELVEPAGRLKDEAAHLSNGKWDHFAMEAPELEREAALAKEKGLKVHLSTPEGLTFYEHLGEKGVRGINFYGPGGEVLEFCRDEALAYHGKSGLTGWSHLALKVENMESTENFYGKMGFRTISRGYLSTPEGDIQIHYLEKAGFVIEVLEMIGSGLEELRQRKEGRLDHIALRVRNAREAFDEAKKSGFSMRNHTIQELPLLEKGIRFFFVSGPDGEKVEFVEKI</sequence>
<gene>
    <name evidence="3" type="ORF">LKD71_04720</name>
</gene>
<organism evidence="3 4">
    <name type="scientific">Fusicatenibacter faecihominis</name>
    <dbReference type="NCBI Taxonomy" id="2881276"/>
    <lineage>
        <taxon>Bacteria</taxon>
        <taxon>Bacillati</taxon>
        <taxon>Bacillota</taxon>
        <taxon>Clostridia</taxon>
        <taxon>Lachnospirales</taxon>
        <taxon>Lachnospiraceae</taxon>
        <taxon>Fusicatenibacter</taxon>
    </lineage>
</organism>
<feature type="domain" description="VOC" evidence="2">
    <location>
        <begin position="9"/>
        <end position="141"/>
    </location>
</feature>
<dbReference type="GO" id="GO:0046491">
    <property type="term" value="P:L-methylmalonyl-CoA metabolic process"/>
    <property type="evidence" value="ECO:0007669"/>
    <property type="project" value="TreeGrafter"/>
</dbReference>
<dbReference type="GO" id="GO:0004493">
    <property type="term" value="F:methylmalonyl-CoA epimerase activity"/>
    <property type="evidence" value="ECO:0007669"/>
    <property type="project" value="TreeGrafter"/>
</dbReference>
<dbReference type="RefSeq" id="WP_227614559.1">
    <property type="nucleotide sequence ID" value="NZ_JAJEPR010000005.1"/>
</dbReference>
<dbReference type="GO" id="GO:0046872">
    <property type="term" value="F:metal ion binding"/>
    <property type="evidence" value="ECO:0007669"/>
    <property type="project" value="UniProtKB-KW"/>
</dbReference>
<feature type="domain" description="VOC" evidence="2">
    <location>
        <begin position="154"/>
        <end position="282"/>
    </location>
</feature>